<gene>
    <name evidence="2" type="ORF">LCGC14_1577640</name>
</gene>
<comment type="caution">
    <text evidence="2">The sequence shown here is derived from an EMBL/GenBank/DDBJ whole genome shotgun (WGS) entry which is preliminary data.</text>
</comment>
<protein>
    <recommendedName>
        <fullName evidence="1">UVR domain-containing protein</fullName>
    </recommendedName>
</protein>
<evidence type="ECO:0000259" key="1">
    <source>
        <dbReference type="PROSITE" id="PS50151"/>
    </source>
</evidence>
<dbReference type="InterPro" id="IPR001943">
    <property type="entry name" value="UVR_dom"/>
</dbReference>
<reference evidence="2" key="1">
    <citation type="journal article" date="2015" name="Nature">
        <title>Complex archaea that bridge the gap between prokaryotes and eukaryotes.</title>
        <authorList>
            <person name="Spang A."/>
            <person name="Saw J.H."/>
            <person name="Jorgensen S.L."/>
            <person name="Zaremba-Niedzwiedzka K."/>
            <person name="Martijn J."/>
            <person name="Lind A.E."/>
            <person name="van Eijk R."/>
            <person name="Schleper C."/>
            <person name="Guy L."/>
            <person name="Ettema T.J."/>
        </authorList>
    </citation>
    <scope>NUCLEOTIDE SEQUENCE</scope>
</reference>
<feature type="domain" description="UVR" evidence="1">
    <location>
        <begin position="217"/>
        <end position="252"/>
    </location>
</feature>
<evidence type="ECO:0000313" key="2">
    <source>
        <dbReference type="EMBL" id="KKM27148.1"/>
    </source>
</evidence>
<dbReference type="AlphaFoldDB" id="A0A0F9KYR4"/>
<organism evidence="2">
    <name type="scientific">marine sediment metagenome</name>
    <dbReference type="NCBI Taxonomy" id="412755"/>
    <lineage>
        <taxon>unclassified sequences</taxon>
        <taxon>metagenomes</taxon>
        <taxon>ecological metagenomes</taxon>
    </lineage>
</organism>
<sequence length="256" mass="29295">MDKDIGPILNGWPHDPGEISVRKVRGLDGRPKIQLRLDLGLLQMETRGRPDGTRPHDCESLLEHLEKRLSAHQRSHGSEEGFTIEADYCRQLRAEAVQYYYRYLSEFVLEDYQGVVRDTARNLRVLDLVQQYAAEEADRQSMEQYRPYILMMHTRARAHVALSVGKPDAARRAVHRGLAGLRELFSRHGDEEQLYRGSPEAATLEALLGEIESSIPPDPLQQLKRELARAVEEERYEDAARLRDSIAKTGPKKKES</sequence>
<accession>A0A0F9KYR4</accession>
<dbReference type="EMBL" id="LAZR01012378">
    <property type="protein sequence ID" value="KKM27148.1"/>
    <property type="molecule type" value="Genomic_DNA"/>
</dbReference>
<dbReference type="Pfam" id="PF02151">
    <property type="entry name" value="UVR"/>
    <property type="match status" value="1"/>
</dbReference>
<name>A0A0F9KYR4_9ZZZZ</name>
<dbReference type="PROSITE" id="PS50151">
    <property type="entry name" value="UVR"/>
    <property type="match status" value="1"/>
</dbReference>
<proteinExistence type="predicted"/>